<dbReference type="OrthoDB" id="10008913at2"/>
<evidence type="ECO:0000256" key="2">
    <source>
        <dbReference type="SAM" id="SignalP"/>
    </source>
</evidence>
<keyword evidence="1" id="KW-1133">Transmembrane helix</keyword>
<keyword evidence="2" id="KW-0732">Signal</keyword>
<evidence type="ECO:0000313" key="3">
    <source>
        <dbReference type="EMBL" id="TSJ77802.1"/>
    </source>
</evidence>
<keyword evidence="1" id="KW-0472">Membrane</keyword>
<dbReference type="Proteomes" id="UP000315648">
    <property type="component" value="Unassembled WGS sequence"/>
</dbReference>
<dbReference type="RefSeq" id="WP_144228144.1">
    <property type="nucleotide sequence ID" value="NZ_CBCRVV010000001.1"/>
</dbReference>
<dbReference type="AlphaFoldDB" id="A0A556QMH9"/>
<organism evidence="3 4">
    <name type="scientific">Rariglobus hedericola</name>
    <dbReference type="NCBI Taxonomy" id="2597822"/>
    <lineage>
        <taxon>Bacteria</taxon>
        <taxon>Pseudomonadati</taxon>
        <taxon>Verrucomicrobiota</taxon>
        <taxon>Opitutia</taxon>
        <taxon>Opitutales</taxon>
        <taxon>Opitutaceae</taxon>
        <taxon>Rariglobus</taxon>
    </lineage>
</organism>
<feature type="chain" id="PRO_5022156398" evidence="2">
    <location>
        <begin position="23"/>
        <end position="238"/>
    </location>
</feature>
<dbReference type="InterPro" id="IPR013424">
    <property type="entry name" value="Ice-binding_C"/>
</dbReference>
<proteinExistence type="predicted"/>
<evidence type="ECO:0000313" key="4">
    <source>
        <dbReference type="Proteomes" id="UP000315648"/>
    </source>
</evidence>
<keyword evidence="1" id="KW-0812">Transmembrane</keyword>
<comment type="caution">
    <text evidence="3">The sequence shown here is derived from an EMBL/GenBank/DDBJ whole genome shotgun (WGS) entry which is preliminary data.</text>
</comment>
<dbReference type="NCBIfam" id="TIGR02595">
    <property type="entry name" value="PEP_CTERM"/>
    <property type="match status" value="1"/>
</dbReference>
<protein>
    <submittedName>
        <fullName evidence="3">PEP-CTERM sorting domain-containing protein</fullName>
    </submittedName>
</protein>
<accession>A0A556QMH9</accession>
<feature type="transmembrane region" description="Helical" evidence="1">
    <location>
        <begin position="211"/>
        <end position="228"/>
    </location>
</feature>
<reference evidence="3 4" key="1">
    <citation type="submission" date="2019-07" db="EMBL/GenBank/DDBJ databases">
        <title>Description of 53C-WASEF.</title>
        <authorList>
            <person name="Pitt A."/>
            <person name="Hahn M.W."/>
        </authorList>
    </citation>
    <scope>NUCLEOTIDE SEQUENCE [LARGE SCALE GENOMIC DNA]</scope>
    <source>
        <strain evidence="3 4">53C-WASEF</strain>
    </source>
</reference>
<evidence type="ECO:0000256" key="1">
    <source>
        <dbReference type="SAM" id="Phobius"/>
    </source>
</evidence>
<keyword evidence="4" id="KW-1185">Reference proteome</keyword>
<gene>
    <name evidence="3" type="ORF">FPL22_00415</name>
</gene>
<dbReference type="EMBL" id="VMBG01000001">
    <property type="protein sequence ID" value="TSJ77802.1"/>
    <property type="molecule type" value="Genomic_DNA"/>
</dbReference>
<feature type="signal peptide" evidence="2">
    <location>
        <begin position="1"/>
        <end position="22"/>
    </location>
</feature>
<name>A0A556QMH9_9BACT</name>
<sequence>MKSSLLSRAAIAALILAGFATAARATTNGVNQAPLGTTTTPGVGYAFFEDFTRSAAPAPYNFFSTAETDADVITATFASTMAGGSAAGGGLRIYSGSGPTPNAFNITLSVTAVQDFSVFSLQIKHTAPSSGNWADFFTISTIDGQAGVQSLVSNSNEGSQLDFNIYQWTWTGLDIDASESFNITITSNADHVSVDNIRLDAGFAVSAVPEPSAYAAIFGGLVLAGAVLRRRRTAKVAV</sequence>